<protein>
    <submittedName>
        <fullName evidence="1">Uncharacterized protein</fullName>
    </submittedName>
</protein>
<organism evidence="1">
    <name type="scientific">Rhizophora mucronata</name>
    <name type="common">Asiatic mangrove</name>
    <dbReference type="NCBI Taxonomy" id="61149"/>
    <lineage>
        <taxon>Eukaryota</taxon>
        <taxon>Viridiplantae</taxon>
        <taxon>Streptophyta</taxon>
        <taxon>Embryophyta</taxon>
        <taxon>Tracheophyta</taxon>
        <taxon>Spermatophyta</taxon>
        <taxon>Magnoliopsida</taxon>
        <taxon>eudicotyledons</taxon>
        <taxon>Gunneridae</taxon>
        <taxon>Pentapetalae</taxon>
        <taxon>rosids</taxon>
        <taxon>fabids</taxon>
        <taxon>Malpighiales</taxon>
        <taxon>Rhizophoraceae</taxon>
        <taxon>Rhizophora</taxon>
    </lineage>
</organism>
<dbReference type="EMBL" id="GGEC01076178">
    <property type="protein sequence ID" value="MBX56662.1"/>
    <property type="molecule type" value="Transcribed_RNA"/>
</dbReference>
<accession>A0A2P2PPH7</accession>
<evidence type="ECO:0000313" key="1">
    <source>
        <dbReference type="EMBL" id="MBX56662.1"/>
    </source>
</evidence>
<sequence length="32" mass="3602">MSCPSPIFSISFVVQLADSILTQINMNKEFKI</sequence>
<dbReference type="AlphaFoldDB" id="A0A2P2PPH7"/>
<proteinExistence type="predicted"/>
<reference evidence="1" key="1">
    <citation type="submission" date="2018-02" db="EMBL/GenBank/DDBJ databases">
        <title>Rhizophora mucronata_Transcriptome.</title>
        <authorList>
            <person name="Meera S.P."/>
            <person name="Sreeshan A."/>
            <person name="Augustine A."/>
        </authorList>
    </citation>
    <scope>NUCLEOTIDE SEQUENCE</scope>
    <source>
        <tissue evidence="1">Leaf</tissue>
    </source>
</reference>
<name>A0A2P2PPH7_RHIMU</name>